<organism evidence="1 2">
    <name type="scientific">Cephalotus follicularis</name>
    <name type="common">Albany pitcher plant</name>
    <dbReference type="NCBI Taxonomy" id="3775"/>
    <lineage>
        <taxon>Eukaryota</taxon>
        <taxon>Viridiplantae</taxon>
        <taxon>Streptophyta</taxon>
        <taxon>Embryophyta</taxon>
        <taxon>Tracheophyta</taxon>
        <taxon>Spermatophyta</taxon>
        <taxon>Magnoliopsida</taxon>
        <taxon>eudicotyledons</taxon>
        <taxon>Gunneridae</taxon>
        <taxon>Pentapetalae</taxon>
        <taxon>rosids</taxon>
        <taxon>fabids</taxon>
        <taxon>Oxalidales</taxon>
        <taxon>Cephalotaceae</taxon>
        <taxon>Cephalotus</taxon>
    </lineage>
</organism>
<dbReference type="PANTHER" id="PTHR47481:SF2">
    <property type="entry name" value="RETROTRANSPOSON GAG DOMAIN-CONTAINING PROTEIN"/>
    <property type="match status" value="1"/>
</dbReference>
<accession>A0A1Q3CK63</accession>
<proteinExistence type="predicted"/>
<dbReference type="InParanoid" id="A0A1Q3CK63"/>
<evidence type="ECO:0000313" key="2">
    <source>
        <dbReference type="Proteomes" id="UP000187406"/>
    </source>
</evidence>
<dbReference type="PANTHER" id="PTHR47481">
    <property type="match status" value="1"/>
</dbReference>
<gene>
    <name evidence="1" type="ORF">CFOL_v3_24090</name>
</gene>
<reference evidence="2" key="1">
    <citation type="submission" date="2016-04" db="EMBL/GenBank/DDBJ databases">
        <title>Cephalotus genome sequencing.</title>
        <authorList>
            <person name="Fukushima K."/>
            <person name="Hasebe M."/>
            <person name="Fang X."/>
        </authorList>
    </citation>
    <scope>NUCLEOTIDE SEQUENCE [LARGE SCALE GENOMIC DNA]</scope>
    <source>
        <strain evidence="2">cv. St1</strain>
    </source>
</reference>
<dbReference type="AlphaFoldDB" id="A0A1Q3CK63"/>
<dbReference type="Proteomes" id="UP000187406">
    <property type="component" value="Unassembled WGS sequence"/>
</dbReference>
<protein>
    <submittedName>
        <fullName evidence="1">UBN2_3 domain-containing protein</fullName>
    </submittedName>
</protein>
<feature type="non-terminal residue" evidence="1">
    <location>
        <position position="191"/>
    </location>
</feature>
<sequence length="191" mass="21500">MATPATTSTTITYPYPTTLNVGNFVTIKLTHNNFLLWETQIISLIESHDLLGFLNGQTPAPEIELPSTNDQRVTNLDYTSWRKSSRLVKAWITGTLSEEVLGHVVGTETSQNLWTILNKAYTMSIANYLNRFKSIFDQLHLVGKPVSDQLKVFLLLTNLGPAYDAFTTMMLKPPMPSYAEVIPLLQSHELR</sequence>
<comment type="caution">
    <text evidence="1">The sequence shown here is derived from an EMBL/GenBank/DDBJ whole genome shotgun (WGS) entry which is preliminary data.</text>
</comment>
<name>A0A1Q3CK63_CEPFO</name>
<evidence type="ECO:0000313" key="1">
    <source>
        <dbReference type="EMBL" id="GAV80630.1"/>
    </source>
</evidence>
<dbReference type="EMBL" id="BDDD01002221">
    <property type="protein sequence ID" value="GAV80630.1"/>
    <property type="molecule type" value="Genomic_DNA"/>
</dbReference>
<keyword evidence="2" id="KW-1185">Reference proteome</keyword>
<dbReference type="Pfam" id="PF14223">
    <property type="entry name" value="Retrotran_gag_2"/>
    <property type="match status" value="1"/>
</dbReference>
<dbReference type="OrthoDB" id="1845088at2759"/>